<accession>A0ABM6XZ79</accession>
<organism evidence="1 2">
    <name type="scientific">Thalassospira indica</name>
    <dbReference type="NCBI Taxonomy" id="1891279"/>
    <lineage>
        <taxon>Bacteria</taxon>
        <taxon>Pseudomonadati</taxon>
        <taxon>Pseudomonadota</taxon>
        <taxon>Alphaproteobacteria</taxon>
        <taxon>Rhodospirillales</taxon>
        <taxon>Thalassospiraceae</taxon>
        <taxon>Thalassospira</taxon>
    </lineage>
</organism>
<reference evidence="1 2" key="1">
    <citation type="submission" date="2018-08" db="EMBL/GenBank/DDBJ databases">
        <title>Complete genome sequence of type strain Thalassospira indica MCCC 1A01103T, isolated from isolated from deep seawater of the Indian Ocean.</title>
        <authorList>
            <person name="Liu Y."/>
        </authorList>
    </citation>
    <scope>NUCLEOTIDE SEQUENCE [LARGE SCALE GENOMIC DNA]</scope>
    <source>
        <strain evidence="1 2">PB8BT</strain>
    </source>
</reference>
<dbReference type="InterPro" id="IPR029069">
    <property type="entry name" value="HotDog_dom_sf"/>
</dbReference>
<sequence>MDDLMSNMSQRQNYALPPINELVMHAKPMLLIDRAMSADETSLTAEVDITVNSMFCVPNKGVPSYVGIEYIAQTVAAYSGWRAKNADPDATPRIGYLLGSRKVTLLRNWFPIGRTVSVHINNIFEDGEMGVFDGEIRLGEEILVAARINVYQPKDNETSLTSPSDNNQETTDQ</sequence>
<dbReference type="PIRSF" id="PIRSF020565">
    <property type="entry name" value="3Ho_Ac_ACP_DH_prd"/>
    <property type="match status" value="1"/>
</dbReference>
<keyword evidence="2" id="KW-1185">Reference proteome</keyword>
<evidence type="ECO:0000313" key="2">
    <source>
        <dbReference type="Proteomes" id="UP000256971"/>
    </source>
</evidence>
<evidence type="ECO:0008006" key="3">
    <source>
        <dbReference type="Google" id="ProtNLM"/>
    </source>
</evidence>
<evidence type="ECO:0000313" key="1">
    <source>
        <dbReference type="EMBL" id="AXO14951.1"/>
    </source>
</evidence>
<dbReference type="InterPro" id="IPR016776">
    <property type="entry name" value="ApeP-like_dehydratase"/>
</dbReference>
<gene>
    <name evidence="1" type="ORF">DY252_12525</name>
</gene>
<proteinExistence type="predicted"/>
<dbReference type="Pfam" id="PF22817">
    <property type="entry name" value="ApeP-like"/>
    <property type="match status" value="1"/>
</dbReference>
<dbReference type="Proteomes" id="UP000256971">
    <property type="component" value="Chromosome"/>
</dbReference>
<dbReference type="Gene3D" id="3.10.129.10">
    <property type="entry name" value="Hotdog Thioesterase"/>
    <property type="match status" value="1"/>
</dbReference>
<dbReference type="SUPFAM" id="SSF54637">
    <property type="entry name" value="Thioesterase/thiol ester dehydrase-isomerase"/>
    <property type="match status" value="1"/>
</dbReference>
<dbReference type="EMBL" id="CP031555">
    <property type="protein sequence ID" value="AXO14951.1"/>
    <property type="molecule type" value="Genomic_DNA"/>
</dbReference>
<name>A0ABM6XZ79_9PROT</name>
<protein>
    <recommendedName>
        <fullName evidence="3">3-hydroxydecanoyl-ACP dehydratase</fullName>
    </recommendedName>
</protein>